<evidence type="ECO:0000313" key="5">
    <source>
        <dbReference type="EMBL" id="MDS0281881.1"/>
    </source>
</evidence>
<evidence type="ECO:0000256" key="1">
    <source>
        <dbReference type="PROSITE-ProRule" id="PRU00285"/>
    </source>
</evidence>
<dbReference type="PANTHER" id="PTHR11527">
    <property type="entry name" value="HEAT-SHOCK PROTEIN 20 FAMILY MEMBER"/>
    <property type="match status" value="1"/>
</dbReference>
<organism evidence="5 6">
    <name type="scientific">Haloarcula onubensis</name>
    <dbReference type="NCBI Taxonomy" id="2950539"/>
    <lineage>
        <taxon>Archaea</taxon>
        <taxon>Methanobacteriati</taxon>
        <taxon>Methanobacteriota</taxon>
        <taxon>Stenosarchaea group</taxon>
        <taxon>Halobacteria</taxon>
        <taxon>Halobacteriales</taxon>
        <taxon>Haloarculaceae</taxon>
        <taxon>Haloarcula</taxon>
    </lineage>
</organism>
<dbReference type="Proteomes" id="UP001268864">
    <property type="component" value="Unassembled WGS sequence"/>
</dbReference>
<dbReference type="CDD" id="cd06464">
    <property type="entry name" value="ACD_sHsps-like"/>
    <property type="match status" value="1"/>
</dbReference>
<accession>A0ABU2FM96</accession>
<dbReference type="PROSITE" id="PS01031">
    <property type="entry name" value="SHSP"/>
    <property type="match status" value="1"/>
</dbReference>
<dbReference type="RefSeq" id="WP_310899718.1">
    <property type="nucleotide sequence ID" value="NZ_JAMQOS010000002.1"/>
</dbReference>
<keyword evidence="6" id="KW-1185">Reference proteome</keyword>
<comment type="similarity">
    <text evidence="1 2">Belongs to the small heat shock protein (HSP20) family.</text>
</comment>
<sequence>MSDRDPLSELERALDVLGDQFGVAAGTVPTDVVDEGDSFVVRADLPGYDSDDIDVQLAEGRTLTISADHSEERETDDGRYVQRERRQESLSRSVSLPEPVAESGTTADYDDGVLTVTLPKATDDEDGTSIPVN</sequence>
<gene>
    <name evidence="5" type="ORF">NDI86_07075</name>
</gene>
<evidence type="ECO:0000313" key="6">
    <source>
        <dbReference type="Proteomes" id="UP001268864"/>
    </source>
</evidence>
<proteinExistence type="inferred from homology"/>
<dbReference type="EMBL" id="JAMQOS010000002">
    <property type="protein sequence ID" value="MDS0281881.1"/>
    <property type="molecule type" value="Genomic_DNA"/>
</dbReference>
<dbReference type="InterPro" id="IPR031107">
    <property type="entry name" value="Small_HSP"/>
</dbReference>
<feature type="compositionally biased region" description="Basic and acidic residues" evidence="3">
    <location>
        <begin position="68"/>
        <end position="89"/>
    </location>
</feature>
<reference evidence="5 6" key="1">
    <citation type="submission" date="2022-06" db="EMBL/GenBank/DDBJ databases">
        <title>Halomicroarcula sp. a new haloarchaeum isolate from saline soil.</title>
        <authorList>
            <person name="Strakova D."/>
            <person name="Galisteo C."/>
            <person name="Sanchez-Porro C."/>
            <person name="Ventosa A."/>
        </authorList>
    </citation>
    <scope>NUCLEOTIDE SEQUENCE [LARGE SCALE GENOMIC DNA]</scope>
    <source>
        <strain evidence="5 6">S3CR25-11</strain>
    </source>
</reference>
<dbReference type="Pfam" id="PF00011">
    <property type="entry name" value="HSP20"/>
    <property type="match status" value="1"/>
</dbReference>
<dbReference type="InterPro" id="IPR008978">
    <property type="entry name" value="HSP20-like_chaperone"/>
</dbReference>
<evidence type="ECO:0000256" key="2">
    <source>
        <dbReference type="RuleBase" id="RU003616"/>
    </source>
</evidence>
<dbReference type="SUPFAM" id="SSF49764">
    <property type="entry name" value="HSP20-like chaperones"/>
    <property type="match status" value="1"/>
</dbReference>
<protein>
    <submittedName>
        <fullName evidence="5">Hsp20/alpha crystallin family protein</fullName>
    </submittedName>
</protein>
<name>A0ABU2FM96_9EURY</name>
<comment type="caution">
    <text evidence="5">The sequence shown here is derived from an EMBL/GenBank/DDBJ whole genome shotgun (WGS) entry which is preliminary data.</text>
</comment>
<dbReference type="Gene3D" id="2.60.40.790">
    <property type="match status" value="1"/>
</dbReference>
<feature type="domain" description="SHSP" evidence="4">
    <location>
        <begin position="21"/>
        <end position="133"/>
    </location>
</feature>
<evidence type="ECO:0000259" key="4">
    <source>
        <dbReference type="PROSITE" id="PS01031"/>
    </source>
</evidence>
<feature type="region of interest" description="Disordered" evidence="3">
    <location>
        <begin position="62"/>
        <end position="112"/>
    </location>
</feature>
<dbReference type="InterPro" id="IPR002068">
    <property type="entry name" value="A-crystallin/Hsp20_dom"/>
</dbReference>
<evidence type="ECO:0000256" key="3">
    <source>
        <dbReference type="SAM" id="MobiDB-lite"/>
    </source>
</evidence>